<dbReference type="InterPro" id="IPR011009">
    <property type="entry name" value="Kinase-like_dom_sf"/>
</dbReference>
<dbReference type="GO" id="GO:0048179">
    <property type="term" value="C:activin receptor complex"/>
    <property type="evidence" value="ECO:0007669"/>
    <property type="project" value="TreeGrafter"/>
</dbReference>
<keyword evidence="9" id="KW-0418">Kinase</keyword>
<evidence type="ECO:0000256" key="1">
    <source>
        <dbReference type="ARBA" id="ARBA00004479"/>
    </source>
</evidence>
<dbReference type="GO" id="GO:0048185">
    <property type="term" value="F:activin binding"/>
    <property type="evidence" value="ECO:0007669"/>
    <property type="project" value="TreeGrafter"/>
</dbReference>
<dbReference type="PANTHER" id="PTHR23255:SF98">
    <property type="entry name" value="SERINE_THREONINE-PROTEIN KINASE RECEPTOR"/>
    <property type="match status" value="1"/>
</dbReference>
<dbReference type="PROSITE" id="PS00108">
    <property type="entry name" value="PROTEIN_KINASE_ST"/>
    <property type="match status" value="1"/>
</dbReference>
<dbReference type="InterPro" id="IPR000719">
    <property type="entry name" value="Prot_kinase_dom"/>
</dbReference>
<keyword evidence="7 15" id="KW-0732">Signal</keyword>
<accession>A0A1W0WN91</accession>
<dbReference type="Proteomes" id="UP000192578">
    <property type="component" value="Unassembled WGS sequence"/>
</dbReference>
<comment type="caution">
    <text evidence="17">The sequence shown here is derived from an EMBL/GenBank/DDBJ whole genome shotgun (WGS) entry which is preliminary data.</text>
</comment>
<feature type="chain" id="PRO_5013026269" description="receptor protein serine/threonine kinase" evidence="15">
    <location>
        <begin position="25"/>
        <end position="577"/>
    </location>
</feature>
<dbReference type="OrthoDB" id="547665at2759"/>
<evidence type="ECO:0000256" key="12">
    <source>
        <dbReference type="ARBA" id="ARBA00023136"/>
    </source>
</evidence>
<comment type="subcellular location">
    <subcellularLocation>
        <location evidence="1">Membrane</location>
        <topology evidence="1">Single-pass type I membrane protein</topology>
    </subcellularLocation>
</comment>
<dbReference type="AlphaFoldDB" id="A0A1W0WN91"/>
<comment type="similarity">
    <text evidence="2">Belongs to the protein kinase superfamily. TKL Ser/Thr protein kinase family. TGFB receptor subfamily.</text>
</comment>
<evidence type="ECO:0000313" key="17">
    <source>
        <dbReference type="EMBL" id="OQV16684.1"/>
    </source>
</evidence>
<dbReference type="SUPFAM" id="SSF57302">
    <property type="entry name" value="Snake toxin-like"/>
    <property type="match status" value="1"/>
</dbReference>
<keyword evidence="10" id="KW-0067">ATP-binding</keyword>
<keyword evidence="6 14" id="KW-0812">Transmembrane</keyword>
<dbReference type="InterPro" id="IPR045860">
    <property type="entry name" value="Snake_toxin-like_sf"/>
</dbReference>
<dbReference type="Gene3D" id="1.10.510.10">
    <property type="entry name" value="Transferase(Phosphotransferase) domain 1"/>
    <property type="match status" value="1"/>
</dbReference>
<evidence type="ECO:0000256" key="5">
    <source>
        <dbReference type="ARBA" id="ARBA00022679"/>
    </source>
</evidence>
<sequence length="577" mass="64107">MEAFISLWILLCSVFLLNWQLGWTDGLVCNGYDDQKCKTNPDACRRGLLEFCPPEDTDPACFTFWKETAEGDVVIQKQGCWQKDHACNRSYCANSRTDKIHFCCCTGHHCNQLVRLGDAKPRPHVDQLLDHEFRALNRTGVVWMDAQPVKEDPIVIPATSDLASSEKSVAPSVIQPPAEGTTRSSVEPLALTWSSLTTTLVAVIVLICLLLLLLVGYFAFRFFRRQLLGSDGKKVPYDAESPLMMAPLMAAEYADQDGCVLLKNLALLERKAMGRYGEVWKGRLGEVIVAVKITPATELASWKNEVHIYHNFLMPNPHLYILRFILAGQRAAESRMFLVTEYHPRGSLVDLLKGRTISNEEADTVMCSMMAGLAFLHDSDGKPAIAHRDFKSTNVLIKADGTACIADFGLATSFEADERIGDKHGQVGTRRYMAPELLEGAISLNVVSFLRVDVYACGLVLWEILSRTQLTREEIVGIFRLPLEEELGTSPTNEAVQTAVVHKRLRPSFKPSWRLVPRSAGLCQTIEECWDADPEARPSASCLLNRMRQLSTGQINECDSSCRPSAPSASDEVLVVG</sequence>
<gene>
    <name evidence="17" type="ORF">BV898_09195</name>
</gene>
<keyword evidence="12 14" id="KW-0472">Membrane</keyword>
<dbReference type="EC" id="2.7.11.30" evidence="3"/>
<evidence type="ECO:0000256" key="15">
    <source>
        <dbReference type="SAM" id="SignalP"/>
    </source>
</evidence>
<dbReference type="InterPro" id="IPR008271">
    <property type="entry name" value="Ser/Thr_kinase_AS"/>
</dbReference>
<dbReference type="InterPro" id="IPR000333">
    <property type="entry name" value="TGFB_receptor"/>
</dbReference>
<keyword evidence="13 17" id="KW-0675">Receptor</keyword>
<evidence type="ECO:0000256" key="13">
    <source>
        <dbReference type="ARBA" id="ARBA00023170"/>
    </source>
</evidence>
<keyword evidence="8" id="KW-0547">Nucleotide-binding</keyword>
<evidence type="ECO:0000256" key="8">
    <source>
        <dbReference type="ARBA" id="ARBA00022741"/>
    </source>
</evidence>
<protein>
    <recommendedName>
        <fullName evidence="3">receptor protein serine/threonine kinase</fullName>
        <ecNumber evidence="3">2.7.11.30</ecNumber>
    </recommendedName>
</protein>
<keyword evidence="11 14" id="KW-1133">Transmembrane helix</keyword>
<evidence type="ECO:0000256" key="7">
    <source>
        <dbReference type="ARBA" id="ARBA00022729"/>
    </source>
</evidence>
<keyword evidence="4" id="KW-0723">Serine/threonine-protein kinase</keyword>
<feature type="signal peptide" evidence="15">
    <location>
        <begin position="1"/>
        <end position="24"/>
    </location>
</feature>
<evidence type="ECO:0000256" key="6">
    <source>
        <dbReference type="ARBA" id="ARBA00022692"/>
    </source>
</evidence>
<evidence type="ECO:0000256" key="4">
    <source>
        <dbReference type="ARBA" id="ARBA00022527"/>
    </source>
</evidence>
<dbReference type="SUPFAM" id="SSF56112">
    <property type="entry name" value="Protein kinase-like (PK-like)"/>
    <property type="match status" value="1"/>
</dbReference>
<dbReference type="Gene3D" id="2.10.60.10">
    <property type="entry name" value="CD59"/>
    <property type="match status" value="1"/>
</dbReference>
<dbReference type="GO" id="GO:0005524">
    <property type="term" value="F:ATP binding"/>
    <property type="evidence" value="ECO:0007669"/>
    <property type="project" value="UniProtKB-KW"/>
</dbReference>
<evidence type="ECO:0000256" key="9">
    <source>
        <dbReference type="ARBA" id="ARBA00022777"/>
    </source>
</evidence>
<dbReference type="Gene3D" id="3.30.200.20">
    <property type="entry name" value="Phosphorylase Kinase, domain 1"/>
    <property type="match status" value="1"/>
</dbReference>
<proteinExistence type="inferred from homology"/>
<feature type="domain" description="Protein kinase" evidence="16">
    <location>
        <begin position="265"/>
        <end position="550"/>
    </location>
</feature>
<dbReference type="Pfam" id="PF00069">
    <property type="entry name" value="Pkinase"/>
    <property type="match status" value="1"/>
</dbReference>
<name>A0A1W0WN91_HYPEX</name>
<feature type="transmembrane region" description="Helical" evidence="14">
    <location>
        <begin position="200"/>
        <end position="220"/>
    </location>
</feature>
<dbReference type="PANTHER" id="PTHR23255">
    <property type="entry name" value="TRANSFORMING GROWTH FACTOR-BETA RECEPTOR TYPE I AND II"/>
    <property type="match status" value="1"/>
</dbReference>
<evidence type="ECO:0000256" key="10">
    <source>
        <dbReference type="ARBA" id="ARBA00022840"/>
    </source>
</evidence>
<evidence type="ECO:0000256" key="11">
    <source>
        <dbReference type="ARBA" id="ARBA00022989"/>
    </source>
</evidence>
<dbReference type="EMBL" id="MTYJ01000071">
    <property type="protein sequence ID" value="OQV16684.1"/>
    <property type="molecule type" value="Genomic_DNA"/>
</dbReference>
<dbReference type="GO" id="GO:0071363">
    <property type="term" value="P:cellular response to growth factor stimulus"/>
    <property type="evidence" value="ECO:0007669"/>
    <property type="project" value="TreeGrafter"/>
</dbReference>
<dbReference type="GO" id="GO:0017002">
    <property type="term" value="F:activin receptor activity"/>
    <property type="evidence" value="ECO:0007669"/>
    <property type="project" value="TreeGrafter"/>
</dbReference>
<dbReference type="PROSITE" id="PS50011">
    <property type="entry name" value="PROTEIN_KINASE_DOM"/>
    <property type="match status" value="1"/>
</dbReference>
<reference evidence="18" key="1">
    <citation type="submission" date="2017-01" db="EMBL/GenBank/DDBJ databases">
        <title>Comparative genomics of anhydrobiosis in the tardigrade Hypsibius dujardini.</title>
        <authorList>
            <person name="Yoshida Y."/>
            <person name="Koutsovoulos G."/>
            <person name="Laetsch D."/>
            <person name="Stevens L."/>
            <person name="Kumar S."/>
            <person name="Horikawa D."/>
            <person name="Ishino K."/>
            <person name="Komine S."/>
            <person name="Tomita M."/>
            <person name="Blaxter M."/>
            <person name="Arakawa K."/>
        </authorList>
    </citation>
    <scope>NUCLEOTIDE SEQUENCE [LARGE SCALE GENOMIC DNA]</scope>
    <source>
        <strain evidence="18">Z151</strain>
    </source>
</reference>
<evidence type="ECO:0000256" key="14">
    <source>
        <dbReference type="SAM" id="Phobius"/>
    </source>
</evidence>
<keyword evidence="5" id="KW-0808">Transferase</keyword>
<evidence type="ECO:0000256" key="2">
    <source>
        <dbReference type="ARBA" id="ARBA00009605"/>
    </source>
</evidence>
<evidence type="ECO:0000313" key="18">
    <source>
        <dbReference type="Proteomes" id="UP000192578"/>
    </source>
</evidence>
<evidence type="ECO:0000256" key="3">
    <source>
        <dbReference type="ARBA" id="ARBA00012401"/>
    </source>
</evidence>
<keyword evidence="18" id="KW-1185">Reference proteome</keyword>
<organism evidence="17 18">
    <name type="scientific">Hypsibius exemplaris</name>
    <name type="common">Freshwater tardigrade</name>
    <dbReference type="NCBI Taxonomy" id="2072580"/>
    <lineage>
        <taxon>Eukaryota</taxon>
        <taxon>Metazoa</taxon>
        <taxon>Ecdysozoa</taxon>
        <taxon>Tardigrada</taxon>
        <taxon>Eutardigrada</taxon>
        <taxon>Parachela</taxon>
        <taxon>Hypsibioidea</taxon>
        <taxon>Hypsibiidae</taxon>
        <taxon>Hypsibius</taxon>
    </lineage>
</organism>
<dbReference type="CDD" id="cd23618">
    <property type="entry name" value="TFP_LU_ECD_Wit"/>
    <property type="match status" value="1"/>
</dbReference>
<evidence type="ECO:0000259" key="16">
    <source>
        <dbReference type="PROSITE" id="PS50011"/>
    </source>
</evidence>